<sequence length="333" mass="38167">MNFLPQLHELLRILNANIGEIKIMHKLPSHEHLQVYFERSDDLFGWFSPDDMLLYANARLRNLFNLSSRDQRKLSFAEIIRDCFNAQRGPLIETDCVDDWLQHAQTKRRSAPHRRFQLDTTDGRWYMVSETCDTAGYLFMHGVDITDLVDRTNDLTQEQRRLRRLANTDALTGVFNRRAFVTAIENHFEQVQRDPACLILIDIDHFKQINDDFGHPTGDQSLVRLTEIFSQHIRPGDTLARIGGDEFALFLRGATGKAALDVTARIRKALQKKPLHIEVADKKFDVCIRCSFGIAFSSTTADNFENLYSQADDALIEAKQKGRNQAVAQAESS</sequence>
<comment type="catalytic activity">
    <reaction evidence="3">
        <text>2 GTP = 3',3'-c-di-GMP + 2 diphosphate</text>
        <dbReference type="Rhea" id="RHEA:24898"/>
        <dbReference type="ChEBI" id="CHEBI:33019"/>
        <dbReference type="ChEBI" id="CHEBI:37565"/>
        <dbReference type="ChEBI" id="CHEBI:58805"/>
        <dbReference type="EC" id="2.7.7.65"/>
    </reaction>
</comment>
<evidence type="ECO:0000259" key="4">
    <source>
        <dbReference type="PROSITE" id="PS50887"/>
    </source>
</evidence>
<dbReference type="FunFam" id="3.30.70.270:FF:000001">
    <property type="entry name" value="Diguanylate cyclase domain protein"/>
    <property type="match status" value="1"/>
</dbReference>
<organism evidence="5 6">
    <name type="scientific">Aliidiomarina soli</name>
    <dbReference type="NCBI Taxonomy" id="1928574"/>
    <lineage>
        <taxon>Bacteria</taxon>
        <taxon>Pseudomonadati</taxon>
        <taxon>Pseudomonadota</taxon>
        <taxon>Gammaproteobacteria</taxon>
        <taxon>Alteromonadales</taxon>
        <taxon>Idiomarinaceae</taxon>
        <taxon>Aliidiomarina</taxon>
    </lineage>
</organism>
<dbReference type="SMART" id="SM00267">
    <property type="entry name" value="GGDEF"/>
    <property type="match status" value="1"/>
</dbReference>
<name>A0A432WHR1_9GAMM</name>
<dbReference type="Pfam" id="PF00990">
    <property type="entry name" value="GGDEF"/>
    <property type="match status" value="1"/>
</dbReference>
<dbReference type="EC" id="2.7.7.65" evidence="2"/>
<evidence type="ECO:0000313" key="5">
    <source>
        <dbReference type="EMBL" id="RUO33209.1"/>
    </source>
</evidence>
<evidence type="ECO:0000256" key="1">
    <source>
        <dbReference type="ARBA" id="ARBA00001946"/>
    </source>
</evidence>
<dbReference type="InterPro" id="IPR029787">
    <property type="entry name" value="Nucleotide_cyclase"/>
</dbReference>
<protein>
    <recommendedName>
        <fullName evidence="2">diguanylate cyclase</fullName>
        <ecNumber evidence="2">2.7.7.65</ecNumber>
    </recommendedName>
</protein>
<comment type="caution">
    <text evidence="5">The sequence shown here is derived from an EMBL/GenBank/DDBJ whole genome shotgun (WGS) entry which is preliminary data.</text>
</comment>
<dbReference type="Proteomes" id="UP000287823">
    <property type="component" value="Unassembled WGS sequence"/>
</dbReference>
<dbReference type="AlphaFoldDB" id="A0A432WHR1"/>
<dbReference type="PROSITE" id="PS50887">
    <property type="entry name" value="GGDEF"/>
    <property type="match status" value="1"/>
</dbReference>
<accession>A0A432WHR1</accession>
<dbReference type="InterPro" id="IPR000160">
    <property type="entry name" value="GGDEF_dom"/>
</dbReference>
<dbReference type="Gene3D" id="3.30.70.270">
    <property type="match status" value="1"/>
</dbReference>
<gene>
    <name evidence="5" type="ORF">CWE14_08275</name>
</gene>
<reference evidence="5 6" key="1">
    <citation type="journal article" date="2011" name="Front. Microbiol.">
        <title>Genomic signatures of strain selection and enhancement in Bacillus atrophaeus var. globigii, a historical biowarfare simulant.</title>
        <authorList>
            <person name="Gibbons H.S."/>
            <person name="Broomall S.M."/>
            <person name="McNew L.A."/>
            <person name="Daligault H."/>
            <person name="Chapman C."/>
            <person name="Bruce D."/>
            <person name="Karavis M."/>
            <person name="Krepps M."/>
            <person name="McGregor P.A."/>
            <person name="Hong C."/>
            <person name="Park K.H."/>
            <person name="Akmal A."/>
            <person name="Feldman A."/>
            <person name="Lin J.S."/>
            <person name="Chang W.E."/>
            <person name="Higgs B.W."/>
            <person name="Demirev P."/>
            <person name="Lindquist J."/>
            <person name="Liem A."/>
            <person name="Fochler E."/>
            <person name="Read T.D."/>
            <person name="Tapia R."/>
            <person name="Johnson S."/>
            <person name="Bishop-Lilly K.A."/>
            <person name="Detter C."/>
            <person name="Han C."/>
            <person name="Sozhamannan S."/>
            <person name="Rosenzweig C.N."/>
            <person name="Skowronski E.W."/>
        </authorList>
    </citation>
    <scope>NUCLEOTIDE SEQUENCE [LARGE SCALE GENOMIC DNA]</scope>
    <source>
        <strain evidence="5 6">Y4G10-17</strain>
    </source>
</reference>
<dbReference type="GO" id="GO:0052621">
    <property type="term" value="F:diguanylate cyclase activity"/>
    <property type="evidence" value="ECO:0007669"/>
    <property type="project" value="UniProtKB-EC"/>
</dbReference>
<dbReference type="NCBIfam" id="TIGR00254">
    <property type="entry name" value="GGDEF"/>
    <property type="match status" value="1"/>
</dbReference>
<evidence type="ECO:0000313" key="6">
    <source>
        <dbReference type="Proteomes" id="UP000287823"/>
    </source>
</evidence>
<comment type="cofactor">
    <cofactor evidence="1">
        <name>Mg(2+)</name>
        <dbReference type="ChEBI" id="CHEBI:18420"/>
    </cofactor>
</comment>
<proteinExistence type="predicted"/>
<dbReference type="PANTHER" id="PTHR45138:SF9">
    <property type="entry name" value="DIGUANYLATE CYCLASE DGCM-RELATED"/>
    <property type="match status" value="1"/>
</dbReference>
<dbReference type="PANTHER" id="PTHR45138">
    <property type="entry name" value="REGULATORY COMPONENTS OF SENSORY TRANSDUCTION SYSTEM"/>
    <property type="match status" value="1"/>
</dbReference>
<dbReference type="InterPro" id="IPR050469">
    <property type="entry name" value="Diguanylate_Cyclase"/>
</dbReference>
<dbReference type="EMBL" id="PIPO01000003">
    <property type="protein sequence ID" value="RUO33209.1"/>
    <property type="molecule type" value="Genomic_DNA"/>
</dbReference>
<dbReference type="InterPro" id="IPR043128">
    <property type="entry name" value="Rev_trsase/Diguanyl_cyclase"/>
</dbReference>
<evidence type="ECO:0000256" key="2">
    <source>
        <dbReference type="ARBA" id="ARBA00012528"/>
    </source>
</evidence>
<dbReference type="SUPFAM" id="SSF55073">
    <property type="entry name" value="Nucleotide cyclase"/>
    <property type="match status" value="1"/>
</dbReference>
<dbReference type="CDD" id="cd01949">
    <property type="entry name" value="GGDEF"/>
    <property type="match status" value="1"/>
</dbReference>
<feature type="domain" description="GGDEF" evidence="4">
    <location>
        <begin position="194"/>
        <end position="331"/>
    </location>
</feature>
<keyword evidence="6" id="KW-1185">Reference proteome</keyword>
<evidence type="ECO:0000256" key="3">
    <source>
        <dbReference type="ARBA" id="ARBA00034247"/>
    </source>
</evidence>